<dbReference type="RefSeq" id="WP_182603222.1">
    <property type="nucleotide sequence ID" value="NZ_JACIVD010000070.1"/>
</dbReference>
<feature type="transmembrane region" description="Helical" evidence="1">
    <location>
        <begin position="155"/>
        <end position="172"/>
    </location>
</feature>
<dbReference type="Proteomes" id="UP000547628">
    <property type="component" value="Unassembled WGS sequence"/>
</dbReference>
<feature type="transmembrane region" description="Helical" evidence="1">
    <location>
        <begin position="223"/>
        <end position="245"/>
    </location>
</feature>
<proteinExistence type="predicted"/>
<organism evidence="2 3">
    <name type="scientific">Limosilactobacillus albertensis</name>
    <dbReference type="NCBI Taxonomy" id="2759752"/>
    <lineage>
        <taxon>Bacteria</taxon>
        <taxon>Bacillati</taxon>
        <taxon>Bacillota</taxon>
        <taxon>Bacilli</taxon>
        <taxon>Lactobacillales</taxon>
        <taxon>Lactobacillaceae</taxon>
        <taxon>Limosilactobacillus</taxon>
    </lineage>
</organism>
<dbReference type="EMBL" id="JACIVD010000070">
    <property type="protein sequence ID" value="MBB1124300.1"/>
    <property type="molecule type" value="Genomic_DNA"/>
</dbReference>
<feature type="transmembrane region" description="Helical" evidence="1">
    <location>
        <begin position="184"/>
        <end position="211"/>
    </location>
</feature>
<feature type="transmembrane region" description="Helical" evidence="1">
    <location>
        <begin position="316"/>
        <end position="336"/>
    </location>
</feature>
<protein>
    <submittedName>
        <fullName evidence="2">YfhO family protein</fullName>
    </submittedName>
</protein>
<comment type="caution">
    <text evidence="2">The sequence shown here is derived from an EMBL/GenBank/DDBJ whole genome shotgun (WGS) entry which is preliminary data.</text>
</comment>
<evidence type="ECO:0000313" key="2">
    <source>
        <dbReference type="EMBL" id="MBB1124300.1"/>
    </source>
</evidence>
<reference evidence="2 3" key="1">
    <citation type="submission" date="2020-07" db="EMBL/GenBank/DDBJ databases">
        <title>Description of Limosilactobacillus balticus sp. nov., Limosilactobacillus agrestis sp. nov., Limosilactobacillus albertensis sp. nov., Limosilactobacillus rudii sp. nov., Limosilactobacillus fastidiosus sp. nov., five novel Limosilactobacillus species isolated from the vertebrate gastrointestinal tract, and proposal of 6 subspecies of Limosilactobacillus reuteri adapted to the gastrointestinal tract of specific vertebrate hosts.</title>
        <authorList>
            <person name="Li F."/>
            <person name="Cheng C."/>
            <person name="Zheng J."/>
            <person name="Quevedo R.M."/>
            <person name="Li J."/>
            <person name="Roos S."/>
            <person name="Gaenzle M.G."/>
            <person name="Walter J."/>
        </authorList>
    </citation>
    <scope>NUCLEOTIDE SEQUENCE [LARGE SCALE GENOMIC DNA]</scope>
    <source>
        <strain evidence="2 3">Lr3000</strain>
    </source>
</reference>
<gene>
    <name evidence="2" type="ORF">H5S41_10090</name>
</gene>
<feature type="transmembrane region" description="Helical" evidence="1">
    <location>
        <begin position="129"/>
        <end position="148"/>
    </location>
</feature>
<evidence type="ECO:0000256" key="1">
    <source>
        <dbReference type="SAM" id="Phobius"/>
    </source>
</evidence>
<feature type="transmembrane region" description="Helical" evidence="1">
    <location>
        <begin position="76"/>
        <end position="93"/>
    </location>
</feature>
<feature type="transmembrane region" description="Helical" evidence="1">
    <location>
        <begin position="98"/>
        <end position="117"/>
    </location>
</feature>
<feature type="transmembrane region" description="Helical" evidence="1">
    <location>
        <begin position="376"/>
        <end position="395"/>
    </location>
</feature>
<dbReference type="AlphaFoldDB" id="A0A839H6A1"/>
<keyword evidence="1" id="KW-1133">Transmembrane helix</keyword>
<sequence>MKNNIIVKRFILLVLFCVFSVLFILPLVKTNIIFYGDDLIFQLHRILEMTTNFRNGNLFIGIYTYTFHSIGYPLNLFYPWVTLLPFVFFGLLVKNSVIAIYIGIAFYTLLTLTFTYWTTKKFSNNNLQSFMTAVIYTFCSYRTIDIYARFALGEFIALTFLPLCVYGVYAIVLGNNKDWPFLGFGMSFVLLSHLLSVVLYIIFLFILFILFITYKKNKKIKRIIALGKAVIISILSSAIFLIPFLEQETYQKISQPDKMDMVAQALLPSKVIIESLNNNLTRGDAGNTYNIGIILFLAIILGIAQYKNWNRKYKIIYLLGIIFLFISTSLLPWNLIEKTPLSIIQFPWRFLTISSYLLSLIAGYECKILMNSVAVSYVRAIGIFVLSLIIITPWYTGITNFKNPVNNNEKFALATFTPKGVNYTDSGKKVEPALYHLGDYAPMDGTKKLPGIISKSASINGKKFTLKKVIANPNEIEFSNSKFKSARNITLPIFTYRNLKIYNNNDQELSYKVDSYRRIVVRETNNSDLIKVRYKLSNLDRISILISILTWIVGIAFFIKNMYLLRIRN</sequence>
<keyword evidence="1" id="KW-0472">Membrane</keyword>
<keyword evidence="1" id="KW-0812">Transmembrane</keyword>
<name>A0A839H6A1_9LACO</name>
<feature type="transmembrane region" description="Helical" evidence="1">
    <location>
        <begin position="348"/>
        <end position="364"/>
    </location>
</feature>
<accession>A0A839H6A1</accession>
<evidence type="ECO:0000313" key="3">
    <source>
        <dbReference type="Proteomes" id="UP000547628"/>
    </source>
</evidence>
<feature type="transmembrane region" description="Helical" evidence="1">
    <location>
        <begin position="287"/>
        <end position="304"/>
    </location>
</feature>
<feature type="transmembrane region" description="Helical" evidence="1">
    <location>
        <begin position="542"/>
        <end position="559"/>
    </location>
</feature>